<keyword evidence="3" id="KW-1185">Reference proteome</keyword>
<feature type="domain" description="EVE" evidence="1">
    <location>
        <begin position="4"/>
        <end position="134"/>
    </location>
</feature>
<proteinExistence type="predicted"/>
<reference evidence="3" key="1">
    <citation type="submission" date="2017-11" db="EMBL/GenBank/DDBJ databases">
        <title>The complete genome sequence of Sphingopyxis pomeranensis sp. nov. strain WS5A3p.</title>
        <authorList>
            <person name="Kaminski M.A."/>
        </authorList>
    </citation>
    <scope>NUCLEOTIDE SEQUENCE [LARGE SCALE GENOMIC DNA]</scope>
    <source>
        <strain evidence="3">WS5A3p</strain>
    </source>
</reference>
<dbReference type="Pfam" id="PF01878">
    <property type="entry name" value="EVE"/>
    <property type="match status" value="1"/>
</dbReference>
<name>A0A2S8B728_9SPHN</name>
<dbReference type="OrthoDB" id="9791347at2"/>
<evidence type="ECO:0000259" key="1">
    <source>
        <dbReference type="Pfam" id="PF01878"/>
    </source>
</evidence>
<dbReference type="CDD" id="cd21133">
    <property type="entry name" value="EVE"/>
    <property type="match status" value="1"/>
</dbReference>
<dbReference type="InterPro" id="IPR002740">
    <property type="entry name" value="EVE_domain"/>
</dbReference>
<dbReference type="PANTHER" id="PTHR14087">
    <property type="entry name" value="THYMOCYTE NUCLEAR PROTEIN 1"/>
    <property type="match status" value="1"/>
</dbReference>
<dbReference type="Proteomes" id="UP000238954">
    <property type="component" value="Chromosome"/>
</dbReference>
<accession>A0A2S8B728</accession>
<dbReference type="AlphaFoldDB" id="A0A2S8B728"/>
<sequence>MAKQYWLMKSEPDAYAWDQLVHDGTGMWDGVRNHTAKLNMMAMKVGDEAFFYHSNIGKECVGIMRVTEESFPDPTAEPGSPWVVVRVAPVRALTHPVTLAAIKADPKLADMDLIRQSRLSVGRVTPDEWKHILKKSEKAEG</sequence>
<dbReference type="SUPFAM" id="SSF88697">
    <property type="entry name" value="PUA domain-like"/>
    <property type="match status" value="1"/>
</dbReference>
<evidence type="ECO:0000313" key="2">
    <source>
        <dbReference type="EMBL" id="PQM28157.1"/>
    </source>
</evidence>
<dbReference type="InterPro" id="IPR015947">
    <property type="entry name" value="PUA-like_sf"/>
</dbReference>
<evidence type="ECO:0000313" key="3">
    <source>
        <dbReference type="Proteomes" id="UP000238954"/>
    </source>
</evidence>
<protein>
    <submittedName>
        <fullName evidence="2">EVE domain-containing protein</fullName>
    </submittedName>
</protein>
<dbReference type="Gene3D" id="3.10.590.10">
    <property type="entry name" value="ph1033 like domains"/>
    <property type="match status" value="1"/>
</dbReference>
<comment type="caution">
    <text evidence="2">The sequence shown here is derived from an EMBL/GenBank/DDBJ whole genome shotgun (WGS) entry which is preliminary data.</text>
</comment>
<dbReference type="EMBL" id="PHFW01000002">
    <property type="protein sequence ID" value="PQM28157.1"/>
    <property type="molecule type" value="Genomic_DNA"/>
</dbReference>
<organism evidence="2 3">
    <name type="scientific">Sphingopyxis lindanitolerans</name>
    <dbReference type="NCBI Taxonomy" id="2054227"/>
    <lineage>
        <taxon>Bacteria</taxon>
        <taxon>Pseudomonadati</taxon>
        <taxon>Pseudomonadota</taxon>
        <taxon>Alphaproteobacteria</taxon>
        <taxon>Sphingomonadales</taxon>
        <taxon>Sphingomonadaceae</taxon>
        <taxon>Sphingopyxis</taxon>
    </lineage>
</organism>
<dbReference type="InterPro" id="IPR047197">
    <property type="entry name" value="THYN1-like_EVE"/>
</dbReference>
<gene>
    <name evidence="2" type="ORF">CVO77_06515</name>
</gene>
<dbReference type="RefSeq" id="WP_105998416.1">
    <property type="nucleotide sequence ID" value="NZ_CM009578.1"/>
</dbReference>
<dbReference type="PANTHER" id="PTHR14087:SF7">
    <property type="entry name" value="THYMOCYTE NUCLEAR PROTEIN 1"/>
    <property type="match status" value="1"/>
</dbReference>
<dbReference type="InterPro" id="IPR052181">
    <property type="entry name" value="5hmC_binding"/>
</dbReference>